<accession>A0A077P9M6</accession>
<dbReference type="InterPro" id="IPR054787">
    <property type="entry name" value="TrlF_ATPase"/>
</dbReference>
<evidence type="ECO:0000313" key="3">
    <source>
        <dbReference type="EMBL" id="CDH07408.1"/>
    </source>
</evidence>
<dbReference type="NCBIfam" id="NF045780">
    <property type="entry name" value="TrlF_fam_ATP"/>
    <property type="match status" value="1"/>
</dbReference>
<dbReference type="GO" id="GO:0035312">
    <property type="term" value="F:5'-3' DNA exonuclease activity"/>
    <property type="evidence" value="ECO:0007669"/>
    <property type="project" value="TreeGrafter"/>
</dbReference>
<dbReference type="Gene3D" id="3.20.20.140">
    <property type="entry name" value="Metal-dependent hydrolases"/>
    <property type="match status" value="1"/>
</dbReference>
<comment type="caution">
    <text evidence="3">The sequence shown here is derived from an EMBL/GenBank/DDBJ whole genome shotgun (WGS) entry which is preliminary data.</text>
</comment>
<dbReference type="SUPFAM" id="SSF52540">
    <property type="entry name" value="P-loop containing nucleoside triphosphate hydrolases"/>
    <property type="match status" value="1"/>
</dbReference>
<dbReference type="Pfam" id="PF02463">
    <property type="entry name" value="SMC_N"/>
    <property type="match status" value="1"/>
</dbReference>
<evidence type="ECO:0000256" key="1">
    <source>
        <dbReference type="SAM" id="Coils"/>
    </source>
</evidence>
<dbReference type="GO" id="GO:0004534">
    <property type="term" value="F:5'-3' RNA exonuclease activity"/>
    <property type="evidence" value="ECO:0007669"/>
    <property type="project" value="TreeGrafter"/>
</dbReference>
<dbReference type="HOGENOM" id="CLU_006611_1_0_6"/>
<organism evidence="3">
    <name type="scientific">Xenorhabdus bovienii str. oregonense</name>
    <dbReference type="NCBI Taxonomy" id="1398202"/>
    <lineage>
        <taxon>Bacteria</taxon>
        <taxon>Pseudomonadati</taxon>
        <taxon>Pseudomonadota</taxon>
        <taxon>Gammaproteobacteria</taxon>
        <taxon>Enterobacterales</taxon>
        <taxon>Morganellaceae</taxon>
        <taxon>Xenorhabdus</taxon>
    </lineage>
</organism>
<feature type="coiled-coil region" evidence="1">
    <location>
        <begin position="454"/>
        <end position="513"/>
    </location>
</feature>
<dbReference type="Proteomes" id="UP000028483">
    <property type="component" value="Unassembled WGS sequence"/>
</dbReference>
<keyword evidence="1" id="KW-0175">Coiled coil</keyword>
<dbReference type="InterPro" id="IPR027417">
    <property type="entry name" value="P-loop_NTPase"/>
</dbReference>
<dbReference type="InterPro" id="IPR016195">
    <property type="entry name" value="Pol/histidinol_Pase-like"/>
</dbReference>
<dbReference type="SUPFAM" id="SSF89550">
    <property type="entry name" value="PHP domain-like"/>
    <property type="match status" value="1"/>
</dbReference>
<dbReference type="EMBL" id="CBSX010000192">
    <property type="protein sequence ID" value="CDH07408.1"/>
    <property type="molecule type" value="Genomic_DNA"/>
</dbReference>
<dbReference type="AlphaFoldDB" id="A0A077P9M6"/>
<dbReference type="InterPro" id="IPR003395">
    <property type="entry name" value="RecF/RecN/SMC_N"/>
</dbReference>
<dbReference type="PANTHER" id="PTHR42924:SF3">
    <property type="entry name" value="POLYMERASE_HISTIDINOL PHOSPHATASE N-TERMINAL DOMAIN-CONTAINING PROTEIN"/>
    <property type="match status" value="1"/>
</dbReference>
<proteinExistence type="predicted"/>
<sequence length="916" mass="102871">MSFVGAKWWKFDFHTHTPASFDYGKEDSNLKTSKTPKDWLLDYIAQDIECVAVTDHNTGEWIDGLKDAAENLRAEGYSIYIFPGVEITANSNIHVLGIFDPSATSADINAIVGASKFRGTKGDSNSVAEESAENVVKEIIFAGGVAIPAHIDMKAGLCQQTSSHTIRQVCERANAIEIIFPDQIRVDAPLSRYTKLNLELPSIIGSDAHHPNDIGRAYTWVKMSSPSIEGLKLALVDGSSSLIRSDNETTDPNRASNTLLRSVTVENAKYAGRPFPLTIEFNPWLNSIIGGRGSGKSSVLEFIRLGMDRARDIRGLSSENEIRRSFESFIKVSASRDSEGVMLADTKVSCVYTRDDVHYLLTWKKESNEVSICRYDGENWVSEEGEAHSRFPIKIFSQKQIFDLAKNPNALLRLIDESSTVGFQQWKMEWAEKNSHFQTLCSQRRELHSRLSNKNILSGQLSDVEQKIKTLEQSGHKEILNSYQVFRAKRSSILQCEADIENLKIQIESLISSVPTPRIDMDTFDAQVTSEAELFDKLQKLNKSAIYFKNSLSKSLEDIEGQLSQFREWYANSEFNKAHITVDEQYNKLVQSLHDEGIGSPTDYAKLIGERETINQSLKEMELISRQVCELDSSINSAYQEIIGCRKQLTVNRIKFLEQHLSGNSSIQVEVTPFSDVDKLNTSFRNVIGRPDGAYSAELFDLDRGCGFLFNLNAELLSTPRSSDSSNLEPWLSQIQKFKQELFNFRSGEVRGTKLGKRFIDFMEQLQPQIFEDLKTWFPDDKLAIKFNDGNRFKDVSQGSAGQKASAILSFLLSYGTDPLVLDQPEDDLDNGLITSLIVSKLHENKADRQIIVVTHNPNIVVNGDSEYVVALEVRGQINAVASGALQEVSVRKNVCEIMEGGEIALQQRYKRMFNV</sequence>
<protein>
    <recommendedName>
        <fullName evidence="2">RecF/RecN/SMC N-terminal domain-containing protein</fullName>
    </recommendedName>
</protein>
<dbReference type="InterPro" id="IPR052018">
    <property type="entry name" value="PHP_domain"/>
</dbReference>
<feature type="domain" description="RecF/RecN/SMC N-terminal" evidence="2">
    <location>
        <begin position="276"/>
        <end position="872"/>
    </location>
</feature>
<dbReference type="PANTHER" id="PTHR42924">
    <property type="entry name" value="EXONUCLEASE"/>
    <property type="match status" value="1"/>
</dbReference>
<dbReference type="Pfam" id="PF13263">
    <property type="entry name" value="PHP_C"/>
    <property type="match status" value="1"/>
</dbReference>
<reference evidence="3" key="1">
    <citation type="submission" date="2013-07" db="EMBL/GenBank/DDBJ databases">
        <title>Sub-species coevolution in mutualistic symbiosis.</title>
        <authorList>
            <person name="Murfin K."/>
            <person name="Klassen J."/>
            <person name="Lee M."/>
            <person name="Forst S."/>
            <person name="Stock P."/>
            <person name="Goodrich-Blair H."/>
        </authorList>
    </citation>
    <scope>NUCLEOTIDE SEQUENCE [LARGE SCALE GENOMIC DNA]</scope>
    <source>
        <strain evidence="3">Oregonense</strain>
    </source>
</reference>
<gene>
    <name evidence="3" type="ORF">XBO1_290001</name>
</gene>
<dbReference type="Gene3D" id="3.40.50.300">
    <property type="entry name" value="P-loop containing nucleotide triphosphate hydrolases"/>
    <property type="match status" value="2"/>
</dbReference>
<evidence type="ECO:0000259" key="2">
    <source>
        <dbReference type="Pfam" id="PF02463"/>
    </source>
</evidence>
<name>A0A077P9M6_XENBV</name>